<dbReference type="Pfam" id="PF04230">
    <property type="entry name" value="PS_pyruv_trans"/>
    <property type="match status" value="1"/>
</dbReference>
<evidence type="ECO:0000313" key="3">
    <source>
        <dbReference type="EMBL" id="GMM60444.1"/>
    </source>
</evidence>
<reference evidence="3 4" key="1">
    <citation type="submission" date="2023-06" db="EMBL/GenBank/DDBJ databases">
        <title>Draft genome sequence of Novosphingobium sp. strain IK01.</title>
        <authorList>
            <person name="Hatamoto M."/>
            <person name="Ikarashi T."/>
            <person name="Yamaguchi T."/>
        </authorList>
    </citation>
    <scope>NUCLEOTIDE SEQUENCE [LARGE SCALE GENOMIC DNA]</scope>
    <source>
        <strain evidence="3 4">IK01</strain>
    </source>
</reference>
<dbReference type="InterPro" id="IPR007345">
    <property type="entry name" value="Polysacch_pyruvyl_Trfase"/>
</dbReference>
<gene>
    <name evidence="3" type="ORF">NUTIK01_12210</name>
</gene>
<dbReference type="PANTHER" id="PTHR36836:SF1">
    <property type="entry name" value="COLANIC ACID BIOSYNTHESIS PROTEIN WCAK"/>
    <property type="match status" value="1"/>
</dbReference>
<organism evidence="3 4">
    <name type="scientific">Novosphingobium pituita</name>
    <dbReference type="NCBI Taxonomy" id="3056842"/>
    <lineage>
        <taxon>Bacteria</taxon>
        <taxon>Pseudomonadati</taxon>
        <taxon>Pseudomonadota</taxon>
        <taxon>Alphaproteobacteria</taxon>
        <taxon>Sphingomonadales</taxon>
        <taxon>Sphingomonadaceae</taxon>
        <taxon>Novosphingobium</taxon>
    </lineage>
</organism>
<accession>A0ABQ6P5A8</accession>
<evidence type="ECO:0000256" key="1">
    <source>
        <dbReference type="SAM" id="MobiDB-lite"/>
    </source>
</evidence>
<feature type="domain" description="Polysaccharide pyruvyl transferase" evidence="2">
    <location>
        <begin position="56"/>
        <end position="420"/>
    </location>
</feature>
<name>A0ABQ6P5A8_9SPHN</name>
<evidence type="ECO:0000259" key="2">
    <source>
        <dbReference type="Pfam" id="PF04230"/>
    </source>
</evidence>
<keyword evidence="4" id="KW-1185">Reference proteome</keyword>
<sequence>MVQGFFAAMPPFPPFLRSFRPGNASGAKGPDARARVGRRAPARLRIALLNVKYSPNLGDGLLAECLERELSAALGGAEVFSIDIAGRAGWPAAAPSSSSGPVAASASRRRHIMALLEAMPPRLRHVAAGTALALVTRWRLRPHIRARLAGCHAAVIGGGNLLTDADLNFPTKLAGAAREVTRRDLPLAIHAVGASGNWSAHGRHLFARALARRPLAHATVRDERSREAWTVQLVPQGAPPARVVGDPGLLASLHYPHASPHGARNSQPGERRIGLCITAPLALRYHVGQHHQGEENATTGAVSSPAPHHRDRPLIDWYGALAHALARQGMHVVLFTNGSPEDRECLVTHAADWTQERAAADWIGGAPCLSRGRISLAAPFAAPADLARFVAGCDLVIAHRMHACIAAHSFAVPTIGLTWDAKLASFFALAGRSRYAVDGLAMAPVAMAELALAALDEGVDRAALDRLIAGTRADVAALGARIAGAIGPVPAHPASPAAASAIKTAGKTAGKVPEREAGPVAALGQASPATARPGAI</sequence>
<dbReference type="PANTHER" id="PTHR36836">
    <property type="entry name" value="COLANIC ACID BIOSYNTHESIS PROTEIN WCAK"/>
    <property type="match status" value="1"/>
</dbReference>
<protein>
    <recommendedName>
        <fullName evidence="2">Polysaccharide pyruvyl transferase domain-containing protein</fullName>
    </recommendedName>
</protein>
<feature type="region of interest" description="Disordered" evidence="1">
    <location>
        <begin position="500"/>
        <end position="536"/>
    </location>
</feature>
<proteinExistence type="predicted"/>
<dbReference type="RefSeq" id="WP_317974241.1">
    <property type="nucleotide sequence ID" value="NZ_BTFW01000001.1"/>
</dbReference>
<feature type="compositionally biased region" description="Low complexity" evidence="1">
    <location>
        <begin position="500"/>
        <end position="510"/>
    </location>
</feature>
<dbReference type="EMBL" id="BTFW01000001">
    <property type="protein sequence ID" value="GMM60444.1"/>
    <property type="molecule type" value="Genomic_DNA"/>
</dbReference>
<comment type="caution">
    <text evidence="3">The sequence shown here is derived from an EMBL/GenBank/DDBJ whole genome shotgun (WGS) entry which is preliminary data.</text>
</comment>
<dbReference type="Proteomes" id="UP001187221">
    <property type="component" value="Unassembled WGS sequence"/>
</dbReference>
<evidence type="ECO:0000313" key="4">
    <source>
        <dbReference type="Proteomes" id="UP001187221"/>
    </source>
</evidence>